<dbReference type="GO" id="GO:0005886">
    <property type="term" value="C:plasma membrane"/>
    <property type="evidence" value="ECO:0007669"/>
    <property type="project" value="UniProtKB-SubCell"/>
</dbReference>
<keyword evidence="13" id="KW-1185">Reference proteome</keyword>
<dbReference type="EMBL" id="LJSX01000002">
    <property type="protein sequence ID" value="KPQ12443.1"/>
    <property type="molecule type" value="Genomic_DNA"/>
</dbReference>
<dbReference type="RefSeq" id="WP_083204518.1">
    <property type="nucleotide sequence ID" value="NZ_FMBM01000002.1"/>
</dbReference>
<dbReference type="PATRIC" id="fig|1653334.4.peg.1002"/>
<feature type="transmembrane region" description="Helical" evidence="9">
    <location>
        <begin position="220"/>
        <end position="242"/>
    </location>
</feature>
<dbReference type="AlphaFoldDB" id="A0A0P8BRY7"/>
<evidence type="ECO:0000256" key="6">
    <source>
        <dbReference type="ARBA" id="ARBA00022989"/>
    </source>
</evidence>
<keyword evidence="6 9" id="KW-1133">Transmembrane helix</keyword>
<keyword evidence="5 9" id="KW-0812">Transmembrane</keyword>
<feature type="transmembrane region" description="Helical" evidence="9">
    <location>
        <begin position="79"/>
        <end position="99"/>
    </location>
</feature>
<dbReference type="EMBL" id="FMBM01000002">
    <property type="protein sequence ID" value="SCC81345.1"/>
    <property type="molecule type" value="Genomic_DNA"/>
</dbReference>
<feature type="transmembrane region" description="Helical" evidence="9">
    <location>
        <begin position="46"/>
        <end position="67"/>
    </location>
</feature>
<comment type="similarity">
    <text evidence="8">Belongs to the TsuA/YedE (TC 9.B.102) family.</text>
</comment>
<feature type="transmembrane region" description="Helical" evidence="9">
    <location>
        <begin position="19"/>
        <end position="40"/>
    </location>
</feature>
<dbReference type="InterPro" id="IPR007272">
    <property type="entry name" value="Sulf_transp_TsuA/YedE"/>
</dbReference>
<accession>A0A0P8BRY7</accession>
<keyword evidence="2" id="KW-0813">Transport</keyword>
<name>A0A0P8BRY7_9HYPH</name>
<evidence type="ECO:0000256" key="4">
    <source>
        <dbReference type="ARBA" id="ARBA00022519"/>
    </source>
</evidence>
<protein>
    <submittedName>
        <fullName evidence="10">YeeE/YedE family (DUF395)</fullName>
    </submittedName>
</protein>
<dbReference type="OrthoDB" id="9794165at2"/>
<dbReference type="Proteomes" id="UP000182800">
    <property type="component" value="Unassembled WGS sequence"/>
</dbReference>
<feature type="transmembrane region" description="Helical" evidence="9">
    <location>
        <begin position="317"/>
        <end position="337"/>
    </location>
</feature>
<evidence type="ECO:0000256" key="2">
    <source>
        <dbReference type="ARBA" id="ARBA00022448"/>
    </source>
</evidence>
<evidence type="ECO:0000256" key="7">
    <source>
        <dbReference type="ARBA" id="ARBA00023136"/>
    </source>
</evidence>
<keyword evidence="7 9" id="KW-0472">Membrane</keyword>
<keyword evidence="4" id="KW-0997">Cell inner membrane</keyword>
<dbReference type="PANTHER" id="PTHR30574">
    <property type="entry name" value="INNER MEMBRANE PROTEIN YEDE"/>
    <property type="match status" value="1"/>
</dbReference>
<gene>
    <name evidence="11" type="ORF">GA0071312_2282</name>
    <name evidence="10" type="ORF">HLUCCO17_02425</name>
</gene>
<dbReference type="STRING" id="1653334.GA0071312_2282"/>
<evidence type="ECO:0000313" key="12">
    <source>
        <dbReference type="Proteomes" id="UP000050497"/>
    </source>
</evidence>
<evidence type="ECO:0000256" key="5">
    <source>
        <dbReference type="ARBA" id="ARBA00022692"/>
    </source>
</evidence>
<keyword evidence="3" id="KW-1003">Cell membrane</keyword>
<proteinExistence type="inferred from homology"/>
<feature type="transmembrane region" description="Helical" evidence="9">
    <location>
        <begin position="147"/>
        <end position="167"/>
    </location>
</feature>
<evidence type="ECO:0000256" key="1">
    <source>
        <dbReference type="ARBA" id="ARBA00004429"/>
    </source>
</evidence>
<comment type="subcellular location">
    <subcellularLocation>
        <location evidence="1">Cell inner membrane</location>
        <topology evidence="1">Multi-pass membrane protein</topology>
    </subcellularLocation>
</comment>
<evidence type="ECO:0000256" key="8">
    <source>
        <dbReference type="ARBA" id="ARBA00035655"/>
    </source>
</evidence>
<dbReference type="Proteomes" id="UP000050497">
    <property type="component" value="Unassembled WGS sequence"/>
</dbReference>
<dbReference type="PANTHER" id="PTHR30574:SF1">
    <property type="entry name" value="SULPHUR TRANSPORT DOMAIN-CONTAINING PROTEIN"/>
    <property type="match status" value="1"/>
</dbReference>
<comment type="caution">
    <text evidence="10">The sequence shown here is derived from an EMBL/GenBank/DDBJ whole genome shotgun (WGS) entry which is preliminary data.</text>
</comment>
<sequence>MTSLTADSAGQAGAPRAGLFWRVALVIAGLAAVIAVAAFAGARYGLLLAVGLGFGIVLEGLRFGFAGPWRALILRREPAGLVAQLIAIAAVAIIAIPLIETHSGELIGAHAPVGFAMIGGAFVFGIAMQIVLGCGSGTLVNAGSGNAVGAVALPFFAIGSFAGAWHLDWWTGLGTAPVIAFGDAFGAYGGLALTLVLLAMVAIIALRGAKPEHRRIPRRLWLAAGFIALLAIANLVIAGQPWGVVYGLGLWAAKGATALGADLTGSAFWGAPANVERVRQSLLTDVTSLTNIGIIAGAMLVASWRRGFDQPVTRLPAIAWIAAIVAGLLLGYSSRLAFGCNVGAFFSGISTGSLHGWVWFAAAFAGSILGVKLRARLGFEGAPKRGGQP</sequence>
<reference evidence="11 13" key="2">
    <citation type="submission" date="2016-08" db="EMBL/GenBank/DDBJ databases">
        <authorList>
            <person name="Varghese N."/>
            <person name="Submissions Spin"/>
        </authorList>
    </citation>
    <scope>NUCLEOTIDE SEQUENCE [LARGE SCALE GENOMIC DNA]</scope>
    <source>
        <strain evidence="11 13">HL-109</strain>
    </source>
</reference>
<evidence type="ECO:0000313" key="11">
    <source>
        <dbReference type="EMBL" id="SCC81345.1"/>
    </source>
</evidence>
<reference evidence="10 12" key="1">
    <citation type="submission" date="2015-09" db="EMBL/GenBank/DDBJ databases">
        <title>Identification and resolution of microdiversity through metagenomic sequencing of parallel consortia.</title>
        <authorList>
            <person name="Nelson W.C."/>
            <person name="Romine M.F."/>
            <person name="Lindemann S.R."/>
        </authorList>
    </citation>
    <scope>NUCLEOTIDE SEQUENCE [LARGE SCALE GENOMIC DNA]</scope>
    <source>
        <strain evidence="10">HL-109</strain>
    </source>
</reference>
<feature type="transmembrane region" description="Helical" evidence="9">
    <location>
        <begin position="187"/>
        <end position="208"/>
    </location>
</feature>
<dbReference type="Pfam" id="PF04143">
    <property type="entry name" value="Sulf_transp"/>
    <property type="match status" value="1"/>
</dbReference>
<organism evidence="10 12">
    <name type="scientific">Saliniramus fredricksonii</name>
    <dbReference type="NCBI Taxonomy" id="1653334"/>
    <lineage>
        <taxon>Bacteria</taxon>
        <taxon>Pseudomonadati</taxon>
        <taxon>Pseudomonadota</taxon>
        <taxon>Alphaproteobacteria</taxon>
        <taxon>Hyphomicrobiales</taxon>
        <taxon>Salinarimonadaceae</taxon>
        <taxon>Saliniramus</taxon>
    </lineage>
</organism>
<feature type="transmembrane region" description="Helical" evidence="9">
    <location>
        <begin position="286"/>
        <end position="305"/>
    </location>
</feature>
<evidence type="ECO:0000313" key="10">
    <source>
        <dbReference type="EMBL" id="KPQ12443.1"/>
    </source>
</evidence>
<evidence type="ECO:0000313" key="13">
    <source>
        <dbReference type="Proteomes" id="UP000182800"/>
    </source>
</evidence>
<feature type="transmembrane region" description="Helical" evidence="9">
    <location>
        <begin position="111"/>
        <end position="135"/>
    </location>
</feature>
<evidence type="ECO:0000256" key="3">
    <source>
        <dbReference type="ARBA" id="ARBA00022475"/>
    </source>
</evidence>
<feature type="transmembrane region" description="Helical" evidence="9">
    <location>
        <begin position="357"/>
        <end position="375"/>
    </location>
</feature>
<evidence type="ECO:0000256" key="9">
    <source>
        <dbReference type="SAM" id="Phobius"/>
    </source>
</evidence>